<dbReference type="Proteomes" id="UP000800097">
    <property type="component" value="Unassembled WGS sequence"/>
</dbReference>
<keyword evidence="2" id="KW-0472">Membrane</keyword>
<dbReference type="GeneID" id="54552737"/>
<dbReference type="InterPro" id="IPR021109">
    <property type="entry name" value="Peptidase_aspartic_dom_sf"/>
</dbReference>
<dbReference type="OrthoDB" id="5361565at2759"/>
<evidence type="ECO:0000313" key="6">
    <source>
        <dbReference type="Proteomes" id="UP000800097"/>
    </source>
</evidence>
<evidence type="ECO:0000313" key="5">
    <source>
        <dbReference type="EMBL" id="KAF2276556.1"/>
    </source>
</evidence>
<dbReference type="GO" id="GO:0008233">
    <property type="term" value="F:peptidase activity"/>
    <property type="evidence" value="ECO:0007669"/>
    <property type="project" value="UniProtKB-KW"/>
</dbReference>
<keyword evidence="3" id="KW-0732">Signal</keyword>
<dbReference type="Gene3D" id="2.40.70.10">
    <property type="entry name" value="Acid Proteases"/>
    <property type="match status" value="2"/>
</dbReference>
<dbReference type="InterPro" id="IPR033121">
    <property type="entry name" value="PEPTIDASE_A1"/>
</dbReference>
<keyword evidence="2" id="KW-0812">Transmembrane</keyword>
<dbReference type="SUPFAM" id="SSF50630">
    <property type="entry name" value="Acid proteases"/>
    <property type="match status" value="1"/>
</dbReference>
<dbReference type="EMBL" id="ML986493">
    <property type="protein sequence ID" value="KAF2276556.1"/>
    <property type="molecule type" value="Genomic_DNA"/>
</dbReference>
<name>A0A6A6JLM7_WESOR</name>
<keyword evidence="2" id="KW-1133">Transmembrane helix</keyword>
<protein>
    <submittedName>
        <fullName evidence="5">Acid protease</fullName>
    </submittedName>
</protein>
<keyword evidence="6" id="KW-1185">Reference proteome</keyword>
<reference evidence="5" key="1">
    <citation type="journal article" date="2020" name="Stud. Mycol.">
        <title>101 Dothideomycetes genomes: a test case for predicting lifestyles and emergence of pathogens.</title>
        <authorList>
            <person name="Haridas S."/>
            <person name="Albert R."/>
            <person name="Binder M."/>
            <person name="Bloem J."/>
            <person name="Labutti K."/>
            <person name="Salamov A."/>
            <person name="Andreopoulos B."/>
            <person name="Baker S."/>
            <person name="Barry K."/>
            <person name="Bills G."/>
            <person name="Bluhm B."/>
            <person name="Cannon C."/>
            <person name="Castanera R."/>
            <person name="Culley D."/>
            <person name="Daum C."/>
            <person name="Ezra D."/>
            <person name="Gonzalez J."/>
            <person name="Henrissat B."/>
            <person name="Kuo A."/>
            <person name="Liang C."/>
            <person name="Lipzen A."/>
            <person name="Lutzoni F."/>
            <person name="Magnuson J."/>
            <person name="Mondo S."/>
            <person name="Nolan M."/>
            <person name="Ohm R."/>
            <person name="Pangilinan J."/>
            <person name="Park H.-J."/>
            <person name="Ramirez L."/>
            <person name="Alfaro M."/>
            <person name="Sun H."/>
            <person name="Tritt A."/>
            <person name="Yoshinaga Y."/>
            <person name="Zwiers L.-H."/>
            <person name="Turgeon B."/>
            <person name="Goodwin S."/>
            <person name="Spatafora J."/>
            <person name="Crous P."/>
            <person name="Grigoriev I."/>
        </authorList>
    </citation>
    <scope>NUCLEOTIDE SEQUENCE</scope>
    <source>
        <strain evidence="5">CBS 379.55</strain>
    </source>
</reference>
<feature type="chain" id="PRO_5025399373" evidence="3">
    <location>
        <begin position="22"/>
        <end position="488"/>
    </location>
</feature>
<feature type="region of interest" description="Disordered" evidence="1">
    <location>
        <begin position="465"/>
        <end position="488"/>
    </location>
</feature>
<keyword evidence="5" id="KW-0378">Hydrolase</keyword>
<keyword evidence="5" id="KW-0645">Protease</keyword>
<accession>A0A6A6JLM7</accession>
<organism evidence="5 6">
    <name type="scientific">Westerdykella ornata</name>
    <dbReference type="NCBI Taxonomy" id="318751"/>
    <lineage>
        <taxon>Eukaryota</taxon>
        <taxon>Fungi</taxon>
        <taxon>Dikarya</taxon>
        <taxon>Ascomycota</taxon>
        <taxon>Pezizomycotina</taxon>
        <taxon>Dothideomycetes</taxon>
        <taxon>Pleosporomycetidae</taxon>
        <taxon>Pleosporales</taxon>
        <taxon>Sporormiaceae</taxon>
        <taxon>Westerdykella</taxon>
    </lineage>
</organism>
<dbReference type="AlphaFoldDB" id="A0A6A6JLM7"/>
<evidence type="ECO:0000256" key="3">
    <source>
        <dbReference type="SAM" id="SignalP"/>
    </source>
</evidence>
<proteinExistence type="predicted"/>
<dbReference type="GO" id="GO:0006508">
    <property type="term" value="P:proteolysis"/>
    <property type="evidence" value="ECO:0007669"/>
    <property type="project" value="UniProtKB-KW"/>
</dbReference>
<feature type="domain" description="Peptidase A1" evidence="4">
    <location>
        <begin position="46"/>
        <end position="375"/>
    </location>
</feature>
<gene>
    <name evidence="5" type="ORF">EI97DRAFT_43948</name>
</gene>
<evidence type="ECO:0000256" key="1">
    <source>
        <dbReference type="SAM" id="MobiDB-lite"/>
    </source>
</evidence>
<sequence length="488" mass="53755">MASLVLTITLSLLLLAPPTFAFNCSKPPIYVDIHKRAVHDSSEFQYGSFIGVGTPAQNHSLWPSLTQNHTSFAASAYCRNSSLKGCEDGTGGFFVKSDSTSFQENDNFKSLDNSRFTGSSSFGQDTLRLYTHYFETDGASQTLVENSTIEIAEKGSIAPGIVGMGLSSTLLQSLVSKDIIAGRTYSLYIGQGFDRAGGAVNGSNTFGGFDAGRFTEPVHAYKMKESNTSPFTVRVKDITITSPDGRNVSLLDKSVFQNTDAGPFDAQLTTDQYPLSLPFSVTENFKRQLNARPDPENRFGDDSLQLPAPFAGSMTIVLDDGFSVTLPGEVLSNASNISPVQNRARNDSRPFYLSTAFLTQVYLMADFDSYTFFLAPAVQKNNIVMPTTFCPKSIPRPYVWPKQSAWVRNGLIGAVIGGVFGGIGIGIVGFCFWAAWVRRRAERREEDEERARKRAKMEQFEVEEGVGTTEFEGPPKRGARRGWRFWRR</sequence>
<feature type="compositionally biased region" description="Basic residues" evidence="1">
    <location>
        <begin position="477"/>
        <end position="488"/>
    </location>
</feature>
<evidence type="ECO:0000256" key="2">
    <source>
        <dbReference type="SAM" id="Phobius"/>
    </source>
</evidence>
<dbReference type="PROSITE" id="PS51767">
    <property type="entry name" value="PEPTIDASE_A1"/>
    <property type="match status" value="1"/>
</dbReference>
<evidence type="ECO:0000259" key="4">
    <source>
        <dbReference type="PROSITE" id="PS51767"/>
    </source>
</evidence>
<feature type="signal peptide" evidence="3">
    <location>
        <begin position="1"/>
        <end position="21"/>
    </location>
</feature>
<dbReference type="RefSeq" id="XP_033654095.1">
    <property type="nucleotide sequence ID" value="XM_033799562.1"/>
</dbReference>
<feature type="transmembrane region" description="Helical" evidence="2">
    <location>
        <begin position="411"/>
        <end position="436"/>
    </location>
</feature>